<evidence type="ECO:0000313" key="7">
    <source>
        <dbReference type="Proteomes" id="UP000185003"/>
    </source>
</evidence>
<dbReference type="InterPro" id="IPR013324">
    <property type="entry name" value="RNA_pol_sigma_r3/r4-like"/>
</dbReference>
<dbReference type="Pfam" id="PF08281">
    <property type="entry name" value="Sigma70_r4_2"/>
    <property type="match status" value="1"/>
</dbReference>
<organism evidence="6 7">
    <name type="scientific">Chitinophaga niabensis</name>
    <dbReference type="NCBI Taxonomy" id="536979"/>
    <lineage>
        <taxon>Bacteria</taxon>
        <taxon>Pseudomonadati</taxon>
        <taxon>Bacteroidota</taxon>
        <taxon>Chitinophagia</taxon>
        <taxon>Chitinophagales</taxon>
        <taxon>Chitinophagaceae</taxon>
        <taxon>Chitinophaga</taxon>
    </lineage>
</organism>
<dbReference type="GO" id="GO:0003677">
    <property type="term" value="F:DNA binding"/>
    <property type="evidence" value="ECO:0007669"/>
    <property type="project" value="InterPro"/>
</dbReference>
<keyword evidence="4" id="KW-0804">Transcription</keyword>
<keyword evidence="3" id="KW-0731">Sigma factor</keyword>
<protein>
    <submittedName>
        <fullName evidence="6">RNA polymerase sigma factor, sigma-70 family</fullName>
    </submittedName>
</protein>
<dbReference type="Gene3D" id="1.10.10.10">
    <property type="entry name" value="Winged helix-like DNA-binding domain superfamily/Winged helix DNA-binding domain"/>
    <property type="match status" value="1"/>
</dbReference>
<feature type="domain" description="RNA polymerase sigma factor 70 region 4 type 2" evidence="5">
    <location>
        <begin position="127"/>
        <end position="179"/>
    </location>
</feature>
<keyword evidence="2" id="KW-0805">Transcription regulation</keyword>
<dbReference type="NCBIfam" id="TIGR02937">
    <property type="entry name" value="sigma70-ECF"/>
    <property type="match status" value="1"/>
</dbReference>
<dbReference type="GO" id="GO:0006352">
    <property type="term" value="P:DNA-templated transcription initiation"/>
    <property type="evidence" value="ECO:0007669"/>
    <property type="project" value="InterPro"/>
</dbReference>
<evidence type="ECO:0000256" key="4">
    <source>
        <dbReference type="ARBA" id="ARBA00023163"/>
    </source>
</evidence>
<dbReference type="InterPro" id="IPR014284">
    <property type="entry name" value="RNA_pol_sigma-70_dom"/>
</dbReference>
<dbReference type="PANTHER" id="PTHR43133:SF46">
    <property type="entry name" value="RNA POLYMERASE SIGMA-70 FACTOR ECF SUBFAMILY"/>
    <property type="match status" value="1"/>
</dbReference>
<sequence>MDNLKHFKDENALWSAIKDGDAAAFKELYEAYADVLYRYGLRYLKDEDTIKDCIHDLFVDLHRYSRNLSDTVNIRFYLLGAFRRRLHEASKKAAAWKAGVDPEMEFLIEYDTQHLKIADEEQQQTMQQLAVALRQLPARQKEVIYLRYNAELSYEEIASVMKITVPTCRTLAYRAFQQLREQLKQVPVYYLAAVLLALLK</sequence>
<reference evidence="7" key="1">
    <citation type="submission" date="2016-11" db="EMBL/GenBank/DDBJ databases">
        <authorList>
            <person name="Varghese N."/>
            <person name="Submissions S."/>
        </authorList>
    </citation>
    <scope>NUCLEOTIDE SEQUENCE [LARGE SCALE GENOMIC DNA]</scope>
    <source>
        <strain evidence="7">DSM 24787</strain>
    </source>
</reference>
<dbReference type="GO" id="GO:0016987">
    <property type="term" value="F:sigma factor activity"/>
    <property type="evidence" value="ECO:0007669"/>
    <property type="project" value="UniProtKB-KW"/>
</dbReference>
<accession>A0A1N6FIS6</accession>
<dbReference type="AlphaFoldDB" id="A0A1N6FIS6"/>
<dbReference type="Proteomes" id="UP000185003">
    <property type="component" value="Unassembled WGS sequence"/>
</dbReference>
<dbReference type="STRING" id="536979.SAMN04488055_2241"/>
<dbReference type="OrthoDB" id="9150024at2"/>
<keyword evidence="7" id="KW-1185">Reference proteome</keyword>
<evidence type="ECO:0000256" key="1">
    <source>
        <dbReference type="ARBA" id="ARBA00010641"/>
    </source>
</evidence>
<dbReference type="SUPFAM" id="SSF88659">
    <property type="entry name" value="Sigma3 and sigma4 domains of RNA polymerase sigma factors"/>
    <property type="match status" value="1"/>
</dbReference>
<dbReference type="CDD" id="cd06171">
    <property type="entry name" value="Sigma70_r4"/>
    <property type="match status" value="1"/>
</dbReference>
<dbReference type="InterPro" id="IPR013249">
    <property type="entry name" value="RNA_pol_sigma70_r4_t2"/>
</dbReference>
<dbReference type="InterPro" id="IPR036388">
    <property type="entry name" value="WH-like_DNA-bd_sf"/>
</dbReference>
<dbReference type="InterPro" id="IPR013325">
    <property type="entry name" value="RNA_pol_sigma_r2"/>
</dbReference>
<evidence type="ECO:0000256" key="2">
    <source>
        <dbReference type="ARBA" id="ARBA00023015"/>
    </source>
</evidence>
<gene>
    <name evidence="6" type="ORF">SAMN04488055_2241</name>
</gene>
<comment type="similarity">
    <text evidence="1">Belongs to the sigma-70 factor family. ECF subfamily.</text>
</comment>
<dbReference type="InterPro" id="IPR039425">
    <property type="entry name" value="RNA_pol_sigma-70-like"/>
</dbReference>
<dbReference type="RefSeq" id="WP_084185516.1">
    <property type="nucleotide sequence ID" value="NZ_FSRA01000001.1"/>
</dbReference>
<evidence type="ECO:0000259" key="5">
    <source>
        <dbReference type="Pfam" id="PF08281"/>
    </source>
</evidence>
<dbReference type="Gene3D" id="1.10.1740.10">
    <property type="match status" value="1"/>
</dbReference>
<proteinExistence type="inferred from homology"/>
<evidence type="ECO:0000313" key="6">
    <source>
        <dbReference type="EMBL" id="SIN95137.1"/>
    </source>
</evidence>
<dbReference type="SUPFAM" id="SSF88946">
    <property type="entry name" value="Sigma2 domain of RNA polymerase sigma factors"/>
    <property type="match status" value="1"/>
</dbReference>
<dbReference type="PANTHER" id="PTHR43133">
    <property type="entry name" value="RNA POLYMERASE ECF-TYPE SIGMA FACTO"/>
    <property type="match status" value="1"/>
</dbReference>
<name>A0A1N6FIS6_9BACT</name>
<dbReference type="EMBL" id="FSRA01000001">
    <property type="protein sequence ID" value="SIN95137.1"/>
    <property type="molecule type" value="Genomic_DNA"/>
</dbReference>
<evidence type="ECO:0000256" key="3">
    <source>
        <dbReference type="ARBA" id="ARBA00023082"/>
    </source>
</evidence>